<protein>
    <submittedName>
        <fullName evidence="2">Uncharacterized protein</fullName>
    </submittedName>
</protein>
<gene>
    <name evidence="2" type="ORF">HPP92_022574</name>
</gene>
<dbReference type="AlphaFoldDB" id="A0A835UDB8"/>
<evidence type="ECO:0000256" key="1">
    <source>
        <dbReference type="SAM" id="MobiDB-lite"/>
    </source>
</evidence>
<name>A0A835UDB8_VANPL</name>
<reference evidence="2 3" key="1">
    <citation type="journal article" date="2020" name="Nat. Food">
        <title>A phased Vanilla planifolia genome enables genetic improvement of flavour and production.</title>
        <authorList>
            <person name="Hasing T."/>
            <person name="Tang H."/>
            <person name="Brym M."/>
            <person name="Khazi F."/>
            <person name="Huang T."/>
            <person name="Chambers A.H."/>
        </authorList>
    </citation>
    <scope>NUCLEOTIDE SEQUENCE [LARGE SCALE GENOMIC DNA]</scope>
    <source>
        <tissue evidence="2">Leaf</tissue>
    </source>
</reference>
<evidence type="ECO:0000313" key="3">
    <source>
        <dbReference type="Proteomes" id="UP000636800"/>
    </source>
</evidence>
<sequence length="105" mass="11919">MAPFPHHTTSPSPSELNPIPTTTTSEERDHHTPISREFNLPQAPLNCPSTPRKPRPTAWRKRSTSEAVDLIVLSMEDLESLFRPNGCLSTVELKVRSKKRRHILN</sequence>
<dbReference type="EMBL" id="JADCNL010000012">
    <property type="protein sequence ID" value="KAG0457417.1"/>
    <property type="molecule type" value="Genomic_DNA"/>
</dbReference>
<feature type="region of interest" description="Disordered" evidence="1">
    <location>
        <begin position="1"/>
        <end position="64"/>
    </location>
</feature>
<comment type="caution">
    <text evidence="2">The sequence shown here is derived from an EMBL/GenBank/DDBJ whole genome shotgun (WGS) entry which is preliminary data.</text>
</comment>
<feature type="compositionally biased region" description="Low complexity" evidence="1">
    <location>
        <begin position="1"/>
        <end position="14"/>
    </location>
</feature>
<proteinExistence type="predicted"/>
<evidence type="ECO:0000313" key="2">
    <source>
        <dbReference type="EMBL" id="KAG0457417.1"/>
    </source>
</evidence>
<dbReference type="OrthoDB" id="266663at2759"/>
<feature type="compositionally biased region" description="Basic residues" evidence="1">
    <location>
        <begin position="52"/>
        <end position="62"/>
    </location>
</feature>
<keyword evidence="3" id="KW-1185">Reference proteome</keyword>
<organism evidence="2 3">
    <name type="scientific">Vanilla planifolia</name>
    <name type="common">Vanilla</name>
    <dbReference type="NCBI Taxonomy" id="51239"/>
    <lineage>
        <taxon>Eukaryota</taxon>
        <taxon>Viridiplantae</taxon>
        <taxon>Streptophyta</taxon>
        <taxon>Embryophyta</taxon>
        <taxon>Tracheophyta</taxon>
        <taxon>Spermatophyta</taxon>
        <taxon>Magnoliopsida</taxon>
        <taxon>Liliopsida</taxon>
        <taxon>Asparagales</taxon>
        <taxon>Orchidaceae</taxon>
        <taxon>Vanilloideae</taxon>
        <taxon>Vanilleae</taxon>
        <taxon>Vanilla</taxon>
    </lineage>
</organism>
<dbReference type="Proteomes" id="UP000636800">
    <property type="component" value="Chromosome 12"/>
</dbReference>
<accession>A0A835UDB8</accession>
<feature type="compositionally biased region" description="Basic and acidic residues" evidence="1">
    <location>
        <begin position="25"/>
        <end position="34"/>
    </location>
</feature>